<dbReference type="Proteomes" id="UP000325433">
    <property type="component" value="Unassembled WGS sequence"/>
</dbReference>
<dbReference type="EMBL" id="ML738300">
    <property type="protein sequence ID" value="KAE8317736.1"/>
    <property type="molecule type" value="Genomic_DNA"/>
</dbReference>
<sequence>MAAPGGDAGQLQKYLRQSVEDLINKAAIDPYSLTYAKCRLMKDDFHVLGIMDELKHASDRRHWMRARPDLQAKQEQARTAVLSPMESKAFETLEDMFYSILTAHYDAREEKRRHERPRHLPQ</sequence>
<organism evidence="1 2">
    <name type="scientific">Aspergillus transmontanensis</name>
    <dbReference type="NCBI Taxonomy" id="1034304"/>
    <lineage>
        <taxon>Eukaryota</taxon>
        <taxon>Fungi</taxon>
        <taxon>Dikarya</taxon>
        <taxon>Ascomycota</taxon>
        <taxon>Pezizomycotina</taxon>
        <taxon>Eurotiomycetes</taxon>
        <taxon>Eurotiomycetidae</taxon>
        <taxon>Eurotiales</taxon>
        <taxon>Aspergillaceae</taxon>
        <taxon>Aspergillus</taxon>
        <taxon>Aspergillus subgen. Circumdati</taxon>
    </lineage>
</organism>
<reference evidence="2" key="1">
    <citation type="submission" date="2019-04" db="EMBL/GenBank/DDBJ databases">
        <title>Friends and foes A comparative genomics studyof 23 Aspergillus species from section Flavi.</title>
        <authorList>
            <consortium name="DOE Joint Genome Institute"/>
            <person name="Kjaerbolling I."/>
            <person name="Vesth T."/>
            <person name="Frisvad J.C."/>
            <person name="Nybo J.L."/>
            <person name="Theobald S."/>
            <person name="Kildgaard S."/>
            <person name="Isbrandt T."/>
            <person name="Kuo A."/>
            <person name="Sato A."/>
            <person name="Lyhne E.K."/>
            <person name="Kogle M.E."/>
            <person name="Wiebenga A."/>
            <person name="Kun R.S."/>
            <person name="Lubbers R.J."/>
            <person name="Makela M.R."/>
            <person name="Barry K."/>
            <person name="Chovatia M."/>
            <person name="Clum A."/>
            <person name="Daum C."/>
            <person name="Haridas S."/>
            <person name="He G."/>
            <person name="LaButti K."/>
            <person name="Lipzen A."/>
            <person name="Mondo S."/>
            <person name="Riley R."/>
            <person name="Salamov A."/>
            <person name="Simmons B.A."/>
            <person name="Magnuson J.K."/>
            <person name="Henrissat B."/>
            <person name="Mortensen U.H."/>
            <person name="Larsen T.O."/>
            <person name="Devries R.P."/>
            <person name="Grigoriev I.V."/>
            <person name="Machida M."/>
            <person name="Baker S.E."/>
            <person name="Andersen M.R."/>
        </authorList>
    </citation>
    <scope>NUCLEOTIDE SEQUENCE [LARGE SCALE GENOMIC DNA]</scope>
    <source>
        <strain evidence="2">CBS 130015</strain>
    </source>
</reference>
<protein>
    <submittedName>
        <fullName evidence="1">Uncharacterized protein</fullName>
    </submittedName>
</protein>
<dbReference type="AlphaFoldDB" id="A0A5N6WBE1"/>
<keyword evidence="2" id="KW-1185">Reference proteome</keyword>
<gene>
    <name evidence="1" type="ORF">BDV41DRAFT_572615</name>
</gene>
<accession>A0A5N6WBE1</accession>
<name>A0A5N6WBE1_9EURO</name>
<evidence type="ECO:0000313" key="2">
    <source>
        <dbReference type="Proteomes" id="UP000325433"/>
    </source>
</evidence>
<evidence type="ECO:0000313" key="1">
    <source>
        <dbReference type="EMBL" id="KAE8317736.1"/>
    </source>
</evidence>
<proteinExistence type="predicted"/>